<evidence type="ECO:0000313" key="1">
    <source>
        <dbReference type="EMBL" id="KAF2612951.1"/>
    </source>
</evidence>
<organism evidence="1">
    <name type="scientific">Brassica cretica</name>
    <name type="common">Mustard</name>
    <dbReference type="NCBI Taxonomy" id="69181"/>
    <lineage>
        <taxon>Eukaryota</taxon>
        <taxon>Viridiplantae</taxon>
        <taxon>Streptophyta</taxon>
        <taxon>Embryophyta</taxon>
        <taxon>Tracheophyta</taxon>
        <taxon>Spermatophyta</taxon>
        <taxon>Magnoliopsida</taxon>
        <taxon>eudicotyledons</taxon>
        <taxon>Gunneridae</taxon>
        <taxon>Pentapetalae</taxon>
        <taxon>rosids</taxon>
        <taxon>malvids</taxon>
        <taxon>Brassicales</taxon>
        <taxon>Brassicaceae</taxon>
        <taxon>Brassiceae</taxon>
        <taxon>Brassica</taxon>
    </lineage>
</organism>
<dbReference type="EMBL" id="QGKY02000089">
    <property type="protein sequence ID" value="KAF2612951.1"/>
    <property type="molecule type" value="Genomic_DNA"/>
</dbReference>
<name>A0A8S9M4M2_BRACR</name>
<gene>
    <name evidence="1" type="ORF">F2Q70_00012277</name>
</gene>
<dbReference type="AlphaFoldDB" id="A0A8S9M4M2"/>
<accession>A0A8S9M4M2</accession>
<proteinExistence type="predicted"/>
<protein>
    <submittedName>
        <fullName evidence="1">Uncharacterized protein</fullName>
    </submittedName>
</protein>
<reference evidence="1" key="1">
    <citation type="submission" date="2019-12" db="EMBL/GenBank/DDBJ databases">
        <title>Genome sequencing and annotation of Brassica cretica.</title>
        <authorList>
            <person name="Studholme D.J."/>
            <person name="Sarris P.F."/>
        </authorList>
    </citation>
    <scope>NUCLEOTIDE SEQUENCE</scope>
    <source>
        <strain evidence="1">PFS-102/07</strain>
        <tissue evidence="1">Leaf</tissue>
    </source>
</reference>
<sequence length="155" mass="16341">MVAASTCHRFAAFAVSDDSSSCSERRGVGLVLEFRLVSGVSILLSGSTRGIRPSQFQNNGFPDLFGRLYSLILIAGMVSRPSIVNRASETTTACARRRVGATNSPRSNPDEMVTMEGSGVAPNNLASSPDLCLAGKSRFPVVKDEGDDGLNEVAS</sequence>
<comment type="caution">
    <text evidence="1">The sequence shown here is derived from an EMBL/GenBank/DDBJ whole genome shotgun (WGS) entry which is preliminary data.</text>
</comment>